<reference evidence="3" key="1">
    <citation type="journal article" date="2014" name="Int. J. Syst. Evol. Microbiol.">
        <title>Complete genome sequence of Corynebacterium casei LMG S-19264T (=DSM 44701T), isolated from a smear-ripened cheese.</title>
        <authorList>
            <consortium name="US DOE Joint Genome Institute (JGI-PGF)"/>
            <person name="Walter F."/>
            <person name="Albersmeier A."/>
            <person name="Kalinowski J."/>
            <person name="Ruckert C."/>
        </authorList>
    </citation>
    <scope>NUCLEOTIDE SEQUENCE</scope>
    <source>
        <strain evidence="3">CGMCC 1.16134</strain>
    </source>
</reference>
<keyword evidence="2" id="KW-0342">GTP-binding</keyword>
<protein>
    <submittedName>
        <fullName evidence="3">Uncharacterized protein</fullName>
    </submittedName>
</protein>
<evidence type="ECO:0000256" key="2">
    <source>
        <dbReference type="ARBA" id="ARBA00023134"/>
    </source>
</evidence>
<dbReference type="GO" id="GO:0005525">
    <property type="term" value="F:GTP binding"/>
    <property type="evidence" value="ECO:0007669"/>
    <property type="project" value="UniProtKB-KW"/>
</dbReference>
<evidence type="ECO:0000256" key="1">
    <source>
        <dbReference type="ARBA" id="ARBA00022741"/>
    </source>
</evidence>
<dbReference type="SUPFAM" id="SSF50465">
    <property type="entry name" value="EF-Tu/eEF-1alpha/eIF2-gamma C-terminal domain"/>
    <property type="match status" value="1"/>
</dbReference>
<sequence length="97" mass="10963">MLKILAEVCFLPENEGGMTRDAFSGLMVSFNVNGDLIMCKIILGEEKEKKIILRGEKHIVDIELPYGEMYKDLIIPYYVFTLNVGKRVIANGIVLKV</sequence>
<dbReference type="AlphaFoldDB" id="A0A917FLI9"/>
<accession>A0A917FLI9</accession>
<keyword evidence="1" id="KW-0547">Nucleotide-binding</keyword>
<keyword evidence="4" id="KW-1185">Reference proteome</keyword>
<dbReference type="InterPro" id="IPR009001">
    <property type="entry name" value="Transl_elong_EF1A/Init_IF2_C"/>
</dbReference>
<gene>
    <name evidence="3" type="ORF">GCM10010912_36810</name>
</gene>
<name>A0A917FLI9_9BACL</name>
<comment type="caution">
    <text evidence="3">The sequence shown here is derived from an EMBL/GenBank/DDBJ whole genome shotgun (WGS) entry which is preliminary data.</text>
</comment>
<reference evidence="3" key="2">
    <citation type="submission" date="2020-09" db="EMBL/GenBank/DDBJ databases">
        <authorList>
            <person name="Sun Q."/>
            <person name="Zhou Y."/>
        </authorList>
    </citation>
    <scope>NUCLEOTIDE SEQUENCE</scope>
    <source>
        <strain evidence="3">CGMCC 1.16134</strain>
    </source>
</reference>
<evidence type="ECO:0000313" key="3">
    <source>
        <dbReference type="EMBL" id="GGF88177.1"/>
    </source>
</evidence>
<evidence type="ECO:0000313" key="4">
    <source>
        <dbReference type="Proteomes" id="UP000637643"/>
    </source>
</evidence>
<dbReference type="EMBL" id="BMKR01000015">
    <property type="protein sequence ID" value="GGF88177.1"/>
    <property type="molecule type" value="Genomic_DNA"/>
</dbReference>
<dbReference type="Proteomes" id="UP000637643">
    <property type="component" value="Unassembled WGS sequence"/>
</dbReference>
<organism evidence="3 4">
    <name type="scientific">Paenibacillus albidus</name>
    <dbReference type="NCBI Taxonomy" id="2041023"/>
    <lineage>
        <taxon>Bacteria</taxon>
        <taxon>Bacillati</taxon>
        <taxon>Bacillota</taxon>
        <taxon>Bacilli</taxon>
        <taxon>Bacillales</taxon>
        <taxon>Paenibacillaceae</taxon>
        <taxon>Paenibacillus</taxon>
    </lineage>
</organism>
<dbReference type="Gene3D" id="2.40.30.10">
    <property type="entry name" value="Translation factors"/>
    <property type="match status" value="1"/>
</dbReference>
<proteinExistence type="predicted"/>
<dbReference type="RefSeq" id="WP_189027412.1">
    <property type="nucleotide sequence ID" value="NZ_BMKR01000015.1"/>
</dbReference>